<dbReference type="AlphaFoldDB" id="A0AA39JII7"/>
<evidence type="ECO:0000313" key="3">
    <source>
        <dbReference type="Proteomes" id="UP001175211"/>
    </source>
</evidence>
<feature type="compositionally biased region" description="Basic and acidic residues" evidence="1">
    <location>
        <begin position="834"/>
        <end position="871"/>
    </location>
</feature>
<sequence>MLIDHSSPVESPAATGYTAAKWSLLVWSVPIICRAFLETPLDPEQWFCLRSMESDIELKFLQFGMAMAWSLKSIVDEGWEKVKGGKPKNHIDNIGGGRNASKFVGHLETLILMRAVDITAGFLCLPTRSYYPSFQKSISLDEHQMGFLWRLESWPQKLAEIQTSLHMYKERALTPLPPLALGASFMQEILHGDVSGRLSSIGKPDLIVRVEELLWRCIIGIAWGSWTSEVGLTDFLEAISPLINNMKPLRKKQSGATPWDEFDGEDMWFEHAIHFIQQNDVAGLGARELDDRITICSWNDCIVNDKTGSPWYKPNTGKGLEESMIMTLSFSNAMKNPTATLETFRNYHIFLYGTKTSPLTWSLNDLSKVGNVDIVREIQDHQRRSSDQTKDYLHVNLSLREIYEEGLEDEGHVLNALSLPCSTSETGHPLQLIVSSHIRAFEQTSDLPEDIFDASYPISATNFWLVMMKGAISYIHSDCHGVGTFVEVLCGQKLWYMFQHHGSQRQDSHIDEYMGDWVPGFIPDPREWEAEVVLLEPSSAFYMHLDTHHAVLMLENCIVRGGHFYSTVTLSKTISGWVHTCMLGYRIINVVHLELHQLLLHMMCYFHTVIGEKGPETQDTDIPSITRDGLLKLIALGNLCIFGSALLPCILPDSADTTRPAITMAIGAYISIIRHLRVDFGLVFLAENNAVEPSINSTILVDNKLSVYAQFLNIGDFARSSAAHFGHSLIFYAQKALRVRKAQGEHESLMFNFDSFRQDVANSLETFLQMELTTDFLHAYKRWVARLHVRPIFLVCKKVDLLDPGAYFDWNTATNFDCSDVEDDIDDSDGDDCELGKKEDGHGRDDSRSKDDDTEKKKDAPEELQESDIKSEPMSGEDESMHLEYMPSKSVL</sequence>
<evidence type="ECO:0000313" key="2">
    <source>
        <dbReference type="EMBL" id="KAK0443407.1"/>
    </source>
</evidence>
<dbReference type="EMBL" id="JAUEPS010000058">
    <property type="protein sequence ID" value="KAK0443407.1"/>
    <property type="molecule type" value="Genomic_DNA"/>
</dbReference>
<keyword evidence="3" id="KW-1185">Reference proteome</keyword>
<dbReference type="Proteomes" id="UP001175211">
    <property type="component" value="Unassembled WGS sequence"/>
</dbReference>
<protein>
    <recommendedName>
        <fullName evidence="4">JmjC domain-containing protein</fullName>
    </recommendedName>
</protein>
<dbReference type="SUPFAM" id="SSF51197">
    <property type="entry name" value="Clavaminate synthase-like"/>
    <property type="match status" value="1"/>
</dbReference>
<organism evidence="2 3">
    <name type="scientific">Armillaria tabescens</name>
    <name type="common">Ringless honey mushroom</name>
    <name type="synonym">Agaricus tabescens</name>
    <dbReference type="NCBI Taxonomy" id="1929756"/>
    <lineage>
        <taxon>Eukaryota</taxon>
        <taxon>Fungi</taxon>
        <taxon>Dikarya</taxon>
        <taxon>Basidiomycota</taxon>
        <taxon>Agaricomycotina</taxon>
        <taxon>Agaricomycetes</taxon>
        <taxon>Agaricomycetidae</taxon>
        <taxon>Agaricales</taxon>
        <taxon>Marasmiineae</taxon>
        <taxon>Physalacriaceae</taxon>
        <taxon>Desarmillaria</taxon>
    </lineage>
</organism>
<comment type="caution">
    <text evidence="2">The sequence shown here is derived from an EMBL/GenBank/DDBJ whole genome shotgun (WGS) entry which is preliminary data.</text>
</comment>
<evidence type="ECO:0008006" key="4">
    <source>
        <dbReference type="Google" id="ProtNLM"/>
    </source>
</evidence>
<dbReference type="GeneID" id="85361818"/>
<reference evidence="2" key="1">
    <citation type="submission" date="2023-06" db="EMBL/GenBank/DDBJ databases">
        <authorList>
            <consortium name="Lawrence Berkeley National Laboratory"/>
            <person name="Ahrendt S."/>
            <person name="Sahu N."/>
            <person name="Indic B."/>
            <person name="Wong-Bajracharya J."/>
            <person name="Merenyi Z."/>
            <person name="Ke H.-M."/>
            <person name="Monk M."/>
            <person name="Kocsube S."/>
            <person name="Drula E."/>
            <person name="Lipzen A."/>
            <person name="Balint B."/>
            <person name="Henrissat B."/>
            <person name="Andreopoulos B."/>
            <person name="Martin F.M."/>
            <person name="Harder C.B."/>
            <person name="Rigling D."/>
            <person name="Ford K.L."/>
            <person name="Foster G.D."/>
            <person name="Pangilinan J."/>
            <person name="Papanicolaou A."/>
            <person name="Barry K."/>
            <person name="LaButti K."/>
            <person name="Viragh M."/>
            <person name="Koriabine M."/>
            <person name="Yan M."/>
            <person name="Riley R."/>
            <person name="Champramary S."/>
            <person name="Plett K.L."/>
            <person name="Tsai I.J."/>
            <person name="Slot J."/>
            <person name="Sipos G."/>
            <person name="Plett J."/>
            <person name="Nagy L.G."/>
            <person name="Grigoriev I.V."/>
        </authorList>
    </citation>
    <scope>NUCLEOTIDE SEQUENCE</scope>
    <source>
        <strain evidence="2">CCBAS 213</strain>
    </source>
</reference>
<accession>A0AA39JII7</accession>
<gene>
    <name evidence="2" type="ORF">EV420DRAFT_1649190</name>
</gene>
<evidence type="ECO:0000256" key="1">
    <source>
        <dbReference type="SAM" id="MobiDB-lite"/>
    </source>
</evidence>
<dbReference type="Gene3D" id="2.60.120.650">
    <property type="entry name" value="Cupin"/>
    <property type="match status" value="1"/>
</dbReference>
<feature type="region of interest" description="Disordered" evidence="1">
    <location>
        <begin position="826"/>
        <end position="892"/>
    </location>
</feature>
<name>A0AA39JII7_ARMTA</name>
<proteinExistence type="predicted"/>
<dbReference type="RefSeq" id="XP_060324726.1">
    <property type="nucleotide sequence ID" value="XM_060478270.1"/>
</dbReference>